<evidence type="ECO:0000256" key="1">
    <source>
        <dbReference type="ARBA" id="ARBA00023002"/>
    </source>
</evidence>
<keyword evidence="1" id="KW-0560">Oxidoreductase</keyword>
<protein>
    <submittedName>
        <fullName evidence="2">NAD(P)-binding protein</fullName>
    </submittedName>
</protein>
<dbReference type="eggNOG" id="ENOG502SB5D">
    <property type="taxonomic scope" value="Eukaryota"/>
</dbReference>
<dbReference type="PRINTS" id="PR00081">
    <property type="entry name" value="GDHRDH"/>
</dbReference>
<dbReference type="KEGG" id="adl:AURDEDRAFT_178500"/>
<keyword evidence="3" id="KW-1185">Reference proteome</keyword>
<evidence type="ECO:0000313" key="3">
    <source>
        <dbReference type="Proteomes" id="UP000006514"/>
    </source>
</evidence>
<dbReference type="PANTHER" id="PTHR47534:SF3">
    <property type="entry name" value="ALCOHOL DEHYDROGENASE-LIKE C-TERMINAL DOMAIN-CONTAINING PROTEIN"/>
    <property type="match status" value="1"/>
</dbReference>
<dbReference type="SUPFAM" id="SSF51735">
    <property type="entry name" value="NAD(P)-binding Rossmann-fold domains"/>
    <property type="match status" value="1"/>
</dbReference>
<dbReference type="PANTHER" id="PTHR47534">
    <property type="entry name" value="YALI0E05731P"/>
    <property type="match status" value="1"/>
</dbReference>
<dbReference type="OrthoDB" id="2898509at2759"/>
<gene>
    <name evidence="2" type="ORF">AURDEDRAFT_178500</name>
</gene>
<accession>J0WL09</accession>
<dbReference type="Gene3D" id="3.40.50.720">
    <property type="entry name" value="NAD(P)-binding Rossmann-like Domain"/>
    <property type="match status" value="1"/>
</dbReference>
<dbReference type="GO" id="GO:0016491">
    <property type="term" value="F:oxidoreductase activity"/>
    <property type="evidence" value="ECO:0007669"/>
    <property type="project" value="UniProtKB-KW"/>
</dbReference>
<dbReference type="InterPro" id="IPR052228">
    <property type="entry name" value="Sec_Metab_Biosynth_Oxidored"/>
</dbReference>
<dbReference type="AlphaFoldDB" id="J0WL09"/>
<dbReference type="InterPro" id="IPR002347">
    <property type="entry name" value="SDR_fam"/>
</dbReference>
<dbReference type="Proteomes" id="UP000006514">
    <property type="component" value="Unassembled WGS sequence"/>
</dbReference>
<dbReference type="EMBL" id="JH688983">
    <property type="protein sequence ID" value="EJD32430.1"/>
    <property type="molecule type" value="Genomic_DNA"/>
</dbReference>
<proteinExistence type="predicted"/>
<reference evidence="3" key="1">
    <citation type="journal article" date="2012" name="Science">
        <title>The Paleozoic origin of enzymatic lignin decomposition reconstructed from 31 fungal genomes.</title>
        <authorList>
            <person name="Floudas D."/>
            <person name="Binder M."/>
            <person name="Riley R."/>
            <person name="Barry K."/>
            <person name="Blanchette R.A."/>
            <person name="Henrissat B."/>
            <person name="Martinez A.T."/>
            <person name="Otillar R."/>
            <person name="Spatafora J.W."/>
            <person name="Yadav J.S."/>
            <person name="Aerts A."/>
            <person name="Benoit I."/>
            <person name="Boyd A."/>
            <person name="Carlson A."/>
            <person name="Copeland A."/>
            <person name="Coutinho P.M."/>
            <person name="de Vries R.P."/>
            <person name="Ferreira P."/>
            <person name="Findley K."/>
            <person name="Foster B."/>
            <person name="Gaskell J."/>
            <person name="Glotzer D."/>
            <person name="Gorecki P."/>
            <person name="Heitman J."/>
            <person name="Hesse C."/>
            <person name="Hori C."/>
            <person name="Igarashi K."/>
            <person name="Jurgens J.A."/>
            <person name="Kallen N."/>
            <person name="Kersten P."/>
            <person name="Kohler A."/>
            <person name="Kuees U."/>
            <person name="Kumar T.K.A."/>
            <person name="Kuo A."/>
            <person name="LaButti K."/>
            <person name="Larrondo L.F."/>
            <person name="Lindquist E."/>
            <person name="Ling A."/>
            <person name="Lombard V."/>
            <person name="Lucas S."/>
            <person name="Lundell T."/>
            <person name="Martin R."/>
            <person name="McLaughlin D.J."/>
            <person name="Morgenstern I."/>
            <person name="Morin E."/>
            <person name="Murat C."/>
            <person name="Nagy L.G."/>
            <person name="Nolan M."/>
            <person name="Ohm R.A."/>
            <person name="Patyshakuliyeva A."/>
            <person name="Rokas A."/>
            <person name="Ruiz-Duenas F.J."/>
            <person name="Sabat G."/>
            <person name="Salamov A."/>
            <person name="Samejima M."/>
            <person name="Schmutz J."/>
            <person name="Slot J.C."/>
            <person name="St John F."/>
            <person name="Stenlid J."/>
            <person name="Sun H."/>
            <person name="Sun S."/>
            <person name="Syed K."/>
            <person name="Tsang A."/>
            <person name="Wiebenga A."/>
            <person name="Young D."/>
            <person name="Pisabarro A."/>
            <person name="Eastwood D.C."/>
            <person name="Martin F."/>
            <person name="Cullen D."/>
            <person name="Grigoriev I.V."/>
            <person name="Hibbett D.S."/>
        </authorList>
    </citation>
    <scope>NUCLEOTIDE SEQUENCE [LARGE SCALE GENOMIC DNA]</scope>
    <source>
        <strain evidence="3">TFB10046</strain>
    </source>
</reference>
<sequence>MKAPSTSSNANVGLKGEVAVVSGASQGIGLAVALRFARAGADVWAVARSEPKGKDVVEQLKQAGAIDARCFLADLSRKDDVLRVADEIKAAAGEKGVEYLIQTQGGPAGPNDSAPGMDPHFAVQVFSRVLLAHALRHTVTRSSVAVAVAGMGSKTFDVNDITLDRLKASRGSSMMTIFTISARDATVIDAAWKELAKDSTPGLQYLHLFPGRVRTHGLANSGYSAPLVWASWLSGLVMSSTTEEYAEIPFFLAANREGRELVAKEGGHWNNKLGKLSPAPCAEDDATRRAIWDWLLEKMAA</sequence>
<evidence type="ECO:0000313" key="2">
    <source>
        <dbReference type="EMBL" id="EJD32430.1"/>
    </source>
</evidence>
<dbReference type="InParanoid" id="J0WL09"/>
<dbReference type="Pfam" id="PF00106">
    <property type="entry name" value="adh_short"/>
    <property type="match status" value="1"/>
</dbReference>
<name>J0WL09_AURST</name>
<organism evidence="2 3">
    <name type="scientific">Auricularia subglabra (strain TFB-10046 / SS5)</name>
    <name type="common">White-rot fungus</name>
    <name type="synonym">Auricularia delicata (strain TFB10046)</name>
    <dbReference type="NCBI Taxonomy" id="717982"/>
    <lineage>
        <taxon>Eukaryota</taxon>
        <taxon>Fungi</taxon>
        <taxon>Dikarya</taxon>
        <taxon>Basidiomycota</taxon>
        <taxon>Agaricomycotina</taxon>
        <taxon>Agaricomycetes</taxon>
        <taxon>Auriculariales</taxon>
        <taxon>Auriculariaceae</taxon>
        <taxon>Auricularia</taxon>
    </lineage>
</organism>
<dbReference type="InterPro" id="IPR036291">
    <property type="entry name" value="NAD(P)-bd_dom_sf"/>
</dbReference>